<evidence type="ECO:0000313" key="4">
    <source>
        <dbReference type="Proteomes" id="UP001286456"/>
    </source>
</evidence>
<keyword evidence="2" id="KW-1133">Transmembrane helix</keyword>
<feature type="transmembrane region" description="Helical" evidence="2">
    <location>
        <begin position="129"/>
        <end position="147"/>
    </location>
</feature>
<dbReference type="AlphaFoldDB" id="A0AAE0IP52"/>
<reference evidence="3" key="1">
    <citation type="journal article" date="2023" name="Mol. Phylogenet. Evol.">
        <title>Genome-scale phylogeny and comparative genomics of the fungal order Sordariales.</title>
        <authorList>
            <person name="Hensen N."/>
            <person name="Bonometti L."/>
            <person name="Westerberg I."/>
            <person name="Brannstrom I.O."/>
            <person name="Guillou S."/>
            <person name="Cros-Aarteil S."/>
            <person name="Calhoun S."/>
            <person name="Haridas S."/>
            <person name="Kuo A."/>
            <person name="Mondo S."/>
            <person name="Pangilinan J."/>
            <person name="Riley R."/>
            <person name="LaButti K."/>
            <person name="Andreopoulos B."/>
            <person name="Lipzen A."/>
            <person name="Chen C."/>
            <person name="Yan M."/>
            <person name="Daum C."/>
            <person name="Ng V."/>
            <person name="Clum A."/>
            <person name="Steindorff A."/>
            <person name="Ohm R.A."/>
            <person name="Martin F."/>
            <person name="Silar P."/>
            <person name="Natvig D.O."/>
            <person name="Lalanne C."/>
            <person name="Gautier V."/>
            <person name="Ament-Velasquez S.L."/>
            <person name="Kruys A."/>
            <person name="Hutchinson M.I."/>
            <person name="Powell A.J."/>
            <person name="Barry K."/>
            <person name="Miller A.N."/>
            <person name="Grigoriev I.V."/>
            <person name="Debuchy R."/>
            <person name="Gladieux P."/>
            <person name="Hiltunen Thoren M."/>
            <person name="Johannesson H."/>
        </authorList>
    </citation>
    <scope>NUCLEOTIDE SEQUENCE</scope>
    <source>
        <strain evidence="3">SMH4131-1</strain>
    </source>
</reference>
<comment type="caution">
    <text evidence="3">The sequence shown here is derived from an EMBL/GenBank/DDBJ whole genome shotgun (WGS) entry which is preliminary data.</text>
</comment>
<dbReference type="EMBL" id="JAUEPO010000003">
    <property type="protein sequence ID" value="KAK3328612.1"/>
    <property type="molecule type" value="Genomic_DNA"/>
</dbReference>
<feature type="transmembrane region" description="Helical" evidence="2">
    <location>
        <begin position="62"/>
        <end position="81"/>
    </location>
</feature>
<keyword evidence="2" id="KW-0812">Transmembrane</keyword>
<evidence type="ECO:0000256" key="1">
    <source>
        <dbReference type="SAM" id="MobiDB-lite"/>
    </source>
</evidence>
<sequence>MGGFFDSLKKHRRQLSKMSDAHSKRATASSASSSSSRHKRRGFFYGPRYYSLWYRTRHPSLLTFRDVVVLGLLFYTIYELYNEIGPVYYLFAKKKLLSVCSCWGPVLRCSGKYAWKLWDDHVWALGMKLLPWAAVGLVLVLFAELVLTRLW</sequence>
<keyword evidence="4" id="KW-1185">Reference proteome</keyword>
<feature type="region of interest" description="Disordered" evidence="1">
    <location>
        <begin position="16"/>
        <end position="39"/>
    </location>
</feature>
<feature type="compositionally biased region" description="Low complexity" evidence="1">
    <location>
        <begin position="26"/>
        <end position="35"/>
    </location>
</feature>
<name>A0AAE0IP52_9PEZI</name>
<gene>
    <name evidence="3" type="ORF">B0T19DRAFT_425021</name>
</gene>
<reference evidence="3" key="2">
    <citation type="submission" date="2023-06" db="EMBL/GenBank/DDBJ databases">
        <authorList>
            <consortium name="Lawrence Berkeley National Laboratory"/>
            <person name="Haridas S."/>
            <person name="Hensen N."/>
            <person name="Bonometti L."/>
            <person name="Westerberg I."/>
            <person name="Brannstrom I.O."/>
            <person name="Guillou S."/>
            <person name="Cros-Aarteil S."/>
            <person name="Calhoun S."/>
            <person name="Kuo A."/>
            <person name="Mondo S."/>
            <person name="Pangilinan J."/>
            <person name="Riley R."/>
            <person name="Labutti K."/>
            <person name="Andreopoulos B."/>
            <person name="Lipzen A."/>
            <person name="Chen C."/>
            <person name="Yanf M."/>
            <person name="Daum C."/>
            <person name="Ng V."/>
            <person name="Clum A."/>
            <person name="Steindorff A."/>
            <person name="Ohm R."/>
            <person name="Martin F."/>
            <person name="Silar P."/>
            <person name="Natvig D."/>
            <person name="Lalanne C."/>
            <person name="Gautier V."/>
            <person name="Ament-Velasquez S.L."/>
            <person name="Kruys A."/>
            <person name="Hutchinson M.I."/>
            <person name="Powell A.J."/>
            <person name="Barry K."/>
            <person name="Miller A.N."/>
            <person name="Grigoriev I.V."/>
            <person name="Debuchy R."/>
            <person name="Gladieux P."/>
            <person name="Thoren M.H."/>
            <person name="Johannesson H."/>
        </authorList>
    </citation>
    <scope>NUCLEOTIDE SEQUENCE</scope>
    <source>
        <strain evidence="3">SMH4131-1</strain>
    </source>
</reference>
<dbReference type="Proteomes" id="UP001286456">
    <property type="component" value="Unassembled WGS sequence"/>
</dbReference>
<evidence type="ECO:0000313" key="3">
    <source>
        <dbReference type="EMBL" id="KAK3328612.1"/>
    </source>
</evidence>
<protein>
    <submittedName>
        <fullName evidence="3">Uncharacterized protein</fullName>
    </submittedName>
</protein>
<keyword evidence="2" id="KW-0472">Membrane</keyword>
<organism evidence="3 4">
    <name type="scientific">Cercophora scortea</name>
    <dbReference type="NCBI Taxonomy" id="314031"/>
    <lineage>
        <taxon>Eukaryota</taxon>
        <taxon>Fungi</taxon>
        <taxon>Dikarya</taxon>
        <taxon>Ascomycota</taxon>
        <taxon>Pezizomycotina</taxon>
        <taxon>Sordariomycetes</taxon>
        <taxon>Sordariomycetidae</taxon>
        <taxon>Sordariales</taxon>
        <taxon>Lasiosphaeriaceae</taxon>
        <taxon>Cercophora</taxon>
    </lineage>
</organism>
<evidence type="ECO:0000256" key="2">
    <source>
        <dbReference type="SAM" id="Phobius"/>
    </source>
</evidence>
<proteinExistence type="predicted"/>
<accession>A0AAE0IP52</accession>